<keyword evidence="2" id="KW-1185">Reference proteome</keyword>
<dbReference type="PATRIC" id="fig|1614.7.peg.1224"/>
<dbReference type="GeneID" id="74913944"/>
<organism evidence="1 2">
    <name type="scientific">Fructilactobacillus fructivorans</name>
    <dbReference type="NCBI Taxonomy" id="1614"/>
    <lineage>
        <taxon>Bacteria</taxon>
        <taxon>Bacillati</taxon>
        <taxon>Bacillota</taxon>
        <taxon>Bacilli</taxon>
        <taxon>Lactobacillales</taxon>
        <taxon>Lactobacillaceae</taxon>
        <taxon>Fructilactobacillus</taxon>
    </lineage>
</organism>
<evidence type="ECO:0000313" key="2">
    <source>
        <dbReference type="Proteomes" id="UP000031397"/>
    </source>
</evidence>
<name>A0A0C1M4C9_9LACO</name>
<evidence type="ECO:0000313" key="1">
    <source>
        <dbReference type="EMBL" id="KID41139.1"/>
    </source>
</evidence>
<sequence>MDKRKLIKKLKKNHQLKRATPTYITNMEHYRDEYREYPEIKYLINNVLAADKLLTAGRLPQDLPKMILPDNIQDQIYQKINSKYEMDDPKGDQEWNRLSADLPELDKQLRDFRDYLENQFGMWAYISSSFTYHLAQYLNGHHTLEVMAGNGYISKGLRDNHADVIATDSLEWKNENETGRHPVTDVEQLSALDAFHKYQDQVDYVIMSWSPDGVPIDDELLQAIRKVPRDIKLIVIGEKDGATDSKAFWQDVHLYDDEGIKNLNQHYSNFDLIQDHVYLAK</sequence>
<evidence type="ECO:0008006" key="3">
    <source>
        <dbReference type="Google" id="ProtNLM"/>
    </source>
</evidence>
<comment type="caution">
    <text evidence="1">The sequence shown here is derived from an EMBL/GenBank/DDBJ whole genome shotgun (WGS) entry which is preliminary data.</text>
</comment>
<proteinExistence type="predicted"/>
<dbReference type="SUPFAM" id="SSF53335">
    <property type="entry name" value="S-adenosyl-L-methionine-dependent methyltransferases"/>
    <property type="match status" value="1"/>
</dbReference>
<dbReference type="InterPro" id="IPR029063">
    <property type="entry name" value="SAM-dependent_MTases_sf"/>
</dbReference>
<dbReference type="Proteomes" id="UP000031397">
    <property type="component" value="Unassembled WGS sequence"/>
</dbReference>
<protein>
    <recommendedName>
        <fullName evidence="3">SAM-dependent methyltransferase</fullName>
    </recommendedName>
</protein>
<gene>
    <name evidence="1" type="ORF">LfDm3_1285</name>
</gene>
<dbReference type="AlphaFoldDB" id="A0A0C1M4C9"/>
<dbReference type="EMBL" id="JOJZ01000024">
    <property type="protein sequence ID" value="KID41139.1"/>
    <property type="molecule type" value="Genomic_DNA"/>
</dbReference>
<dbReference type="OrthoDB" id="2248737at2"/>
<accession>A0A0C1M4C9</accession>
<reference evidence="1 2" key="1">
    <citation type="submission" date="2014-06" db="EMBL/GenBank/DDBJ databases">
        <title>Functional and comparative genomic analyses of the Drosophila gut microbiota identify candidate symbiosis factors.</title>
        <authorList>
            <person name="Newell P.D."/>
            <person name="Chaston J.M."/>
            <person name="Douglas A.E."/>
        </authorList>
    </citation>
    <scope>NUCLEOTIDE SEQUENCE [LARGE SCALE GENOMIC DNA]</scope>
    <source>
        <strain evidence="1 2">DmCS_002</strain>
    </source>
</reference>
<dbReference type="RefSeq" id="WP_039145098.1">
    <property type="nucleotide sequence ID" value="NZ_JOJZ01000024.1"/>
</dbReference>